<dbReference type="InterPro" id="IPR008792">
    <property type="entry name" value="PQQD"/>
</dbReference>
<name>A0A0S2M2Q0_9MICC</name>
<dbReference type="Gene3D" id="1.10.10.1150">
    <property type="entry name" value="Coenzyme PQQ synthesis protein D (PqqD)"/>
    <property type="match status" value="1"/>
</dbReference>
<protein>
    <recommendedName>
        <fullName evidence="3">Coenzyme PQQ synthesis protein D (PqqD)</fullName>
    </recommendedName>
</protein>
<reference evidence="2" key="1">
    <citation type="submission" date="2015-11" db="EMBL/GenBank/DDBJ databases">
        <authorList>
            <person name="Kumar R."/>
            <person name="Singh D."/>
            <person name="Swarnkar M.K."/>
            <person name="Singh A.K."/>
            <person name="Kumar S."/>
        </authorList>
    </citation>
    <scope>NUCLEOTIDE SEQUENCE [LARGE SCALE GENOMIC DNA]</scope>
    <source>
        <strain evidence="2">ERGS4:06</strain>
    </source>
</reference>
<evidence type="ECO:0000313" key="1">
    <source>
        <dbReference type="EMBL" id="ALO67771.1"/>
    </source>
</evidence>
<dbReference type="Pfam" id="PF05402">
    <property type="entry name" value="PqqD"/>
    <property type="match status" value="1"/>
</dbReference>
<organism evidence="1 2">
    <name type="scientific">Arthrobacter alpinus</name>
    <dbReference type="NCBI Taxonomy" id="656366"/>
    <lineage>
        <taxon>Bacteria</taxon>
        <taxon>Bacillati</taxon>
        <taxon>Actinomycetota</taxon>
        <taxon>Actinomycetes</taxon>
        <taxon>Micrococcales</taxon>
        <taxon>Micrococcaceae</taxon>
        <taxon>Arthrobacter</taxon>
    </lineage>
</organism>
<reference evidence="1 2" key="2">
    <citation type="journal article" date="2016" name="J. Biotechnol.">
        <title>Complete genome sequence of Arthrobacter alpinus ERGS4:06, a yellow pigmented bacterium tolerant to cold and radiations isolated from Sikkim Himalaya.</title>
        <authorList>
            <person name="Kumar R."/>
            <person name="Singh D."/>
            <person name="Swarnkar M.K."/>
            <person name="Singh A.K."/>
            <person name="Kumar S."/>
        </authorList>
    </citation>
    <scope>NUCLEOTIDE SEQUENCE [LARGE SCALE GENOMIC DNA]</scope>
    <source>
        <strain evidence="1 2">ERGS4:06</strain>
    </source>
</reference>
<sequence>MPLNGTQPYVLTDSAAVIWGLVDGERDITAIVGEIRSQFPDVGPEIRESAQEFLHQLHELELLETTECA</sequence>
<dbReference type="AlphaFoldDB" id="A0A0S2M2Q0"/>
<dbReference type="EMBL" id="CP013200">
    <property type="protein sequence ID" value="ALO67771.1"/>
    <property type="molecule type" value="Genomic_DNA"/>
</dbReference>
<dbReference type="Proteomes" id="UP000059574">
    <property type="component" value="Chromosome"/>
</dbReference>
<dbReference type="InterPro" id="IPR041881">
    <property type="entry name" value="PqqD_sf"/>
</dbReference>
<evidence type="ECO:0000313" key="2">
    <source>
        <dbReference type="Proteomes" id="UP000059574"/>
    </source>
</evidence>
<dbReference type="RefSeq" id="WP_062291267.1">
    <property type="nucleotide sequence ID" value="NZ_CP013200.1"/>
</dbReference>
<evidence type="ECO:0008006" key="3">
    <source>
        <dbReference type="Google" id="ProtNLM"/>
    </source>
</evidence>
<proteinExistence type="predicted"/>
<accession>A0A0S2M2Q0</accession>
<gene>
    <name evidence="1" type="ORF">AS189_16410</name>
</gene>